<feature type="compositionally biased region" description="Polar residues" evidence="1">
    <location>
        <begin position="372"/>
        <end position="393"/>
    </location>
</feature>
<protein>
    <recommendedName>
        <fullName evidence="4">LPXTG-motif cell wall anchor domain protein</fullName>
    </recommendedName>
</protein>
<feature type="compositionally biased region" description="Polar residues" evidence="1">
    <location>
        <begin position="167"/>
        <end position="191"/>
    </location>
</feature>
<keyword evidence="3" id="KW-1185">Reference proteome</keyword>
<feature type="region of interest" description="Disordered" evidence="1">
    <location>
        <begin position="659"/>
        <end position="741"/>
    </location>
</feature>
<dbReference type="Proteomes" id="UP000038010">
    <property type="component" value="Unassembled WGS sequence"/>
</dbReference>
<feature type="region of interest" description="Disordered" evidence="1">
    <location>
        <begin position="117"/>
        <end position="339"/>
    </location>
</feature>
<dbReference type="AlphaFoldDB" id="A0A0N1P1R9"/>
<feature type="compositionally biased region" description="Polar residues" evidence="1">
    <location>
        <begin position="146"/>
        <end position="157"/>
    </location>
</feature>
<feature type="compositionally biased region" description="Polar residues" evidence="1">
    <location>
        <begin position="545"/>
        <end position="556"/>
    </location>
</feature>
<evidence type="ECO:0000313" key="3">
    <source>
        <dbReference type="Proteomes" id="UP000038010"/>
    </source>
</evidence>
<feature type="region of interest" description="Disordered" evidence="1">
    <location>
        <begin position="753"/>
        <end position="787"/>
    </location>
</feature>
<evidence type="ECO:0000256" key="1">
    <source>
        <dbReference type="SAM" id="MobiDB-lite"/>
    </source>
</evidence>
<organism evidence="2 3">
    <name type="scientific">Cyphellophora attinorum</name>
    <dbReference type="NCBI Taxonomy" id="1664694"/>
    <lineage>
        <taxon>Eukaryota</taxon>
        <taxon>Fungi</taxon>
        <taxon>Dikarya</taxon>
        <taxon>Ascomycota</taxon>
        <taxon>Pezizomycotina</taxon>
        <taxon>Eurotiomycetes</taxon>
        <taxon>Chaetothyriomycetidae</taxon>
        <taxon>Chaetothyriales</taxon>
        <taxon>Cyphellophoraceae</taxon>
        <taxon>Cyphellophora</taxon>
    </lineage>
</organism>
<gene>
    <name evidence="2" type="ORF">AB675_8394</name>
</gene>
<feature type="region of interest" description="Disordered" evidence="1">
    <location>
        <begin position="530"/>
        <end position="562"/>
    </location>
</feature>
<feature type="compositionally biased region" description="Polar residues" evidence="1">
    <location>
        <begin position="269"/>
        <end position="306"/>
    </location>
</feature>
<evidence type="ECO:0008006" key="4">
    <source>
        <dbReference type="Google" id="ProtNLM"/>
    </source>
</evidence>
<feature type="region of interest" description="Disordered" evidence="1">
    <location>
        <begin position="811"/>
        <end position="839"/>
    </location>
</feature>
<dbReference type="VEuPathDB" id="FungiDB:AB675_8394"/>
<dbReference type="OrthoDB" id="5369729at2759"/>
<dbReference type="EMBL" id="LFJN01000003">
    <property type="protein sequence ID" value="KPI44212.1"/>
    <property type="molecule type" value="Genomic_DNA"/>
</dbReference>
<feature type="region of interest" description="Disordered" evidence="1">
    <location>
        <begin position="353"/>
        <end position="486"/>
    </location>
</feature>
<feature type="compositionally biased region" description="Polar residues" evidence="1">
    <location>
        <begin position="435"/>
        <end position="455"/>
    </location>
</feature>
<comment type="caution">
    <text evidence="2">The sequence shown here is derived from an EMBL/GenBank/DDBJ whole genome shotgun (WGS) entry which is preliminary data.</text>
</comment>
<feature type="compositionally biased region" description="Polar residues" evidence="1">
    <location>
        <begin position="761"/>
        <end position="781"/>
    </location>
</feature>
<feature type="compositionally biased region" description="Polar residues" evidence="1">
    <location>
        <begin position="659"/>
        <end position="706"/>
    </location>
</feature>
<dbReference type="RefSeq" id="XP_018004175.1">
    <property type="nucleotide sequence ID" value="XM_018148835.1"/>
</dbReference>
<accession>A0A0N1P1R9</accession>
<name>A0A0N1P1R9_9EURO</name>
<reference evidence="2 3" key="1">
    <citation type="submission" date="2015-06" db="EMBL/GenBank/DDBJ databases">
        <title>Draft genome of the ant-associated black yeast Phialophora attae CBS 131958.</title>
        <authorList>
            <person name="Moreno L.F."/>
            <person name="Stielow B.J."/>
            <person name="de Hoog S."/>
            <person name="Vicente V.A."/>
            <person name="Weiss V.A."/>
            <person name="de Vries M."/>
            <person name="Cruz L.M."/>
            <person name="Souza E.M."/>
        </authorList>
    </citation>
    <scope>NUCLEOTIDE SEQUENCE [LARGE SCALE GENOMIC DNA]</scope>
    <source>
        <strain evidence="2 3">CBS 131958</strain>
    </source>
</reference>
<feature type="compositionally biased region" description="Polar residues" evidence="1">
    <location>
        <begin position="715"/>
        <end position="724"/>
    </location>
</feature>
<dbReference type="STRING" id="1664694.A0A0N1P1R9"/>
<proteinExistence type="predicted"/>
<sequence>MRPGTSTLEQTYCHSDSTIDEEVPYTLSALNTSNHEASNGAVSRTQRRNKRVRTSASACAAYVNNDVHKPSPQPRIRGTSPRCRNALYTFVDQAAGQELQENVHMRKLSGISKALSIPNFHHSPSHDDSRPSSSPAAKVPTPLLRANSTPHYSNLQHPQKRRPPPASHSSYGIETSNGPPPSYSTQQTLSQDRAVWPQQERGRSSKPVSVAIGRSGSPAKAVTDTSDGEITRTIALPTASPSRTSTAPEYLHASSDTPQPTFPAKPSVSDISILSDQSKTTSPDTGTHGTETHVSNDSTPPTSASINMYDDHKSSSHGLEPPAQDLSTSSSSENFHDPSKNADLFLKIAKDAASTPKENVPGSRRSRISLPFLSSSRPATSMKSSPISTNFNAETIRERASTPQRFGKRSSLGSHVPGAFSSTTSYYTDTRSHLAPQTDQASNIDPSDSRSQLNGRSRRHSNAVNDSRPPSRPYQARSRLASDGLYGEKIRMQEQTQTESTISTTAPSTVWDELDDLKSRIKKLELTGKLPPSSAAAMTSDRPRTATTQATNLSSSPKHKPIVNTNALPSAIEGIPSNVHPTLHEALMNAKNTVSNDVYQKLQATTSDALQLSMMLSPDYSTNSSAVMSQSERQLRRRAESMCRSLTELTIALLAEQQNNAKSPNSRPGSSHLYQSTPTGTNFRSRRLSNATVETPEQNSTVQSRVASRLENRRTSLAKSTQEPSPRPISRAMTEAPTAYRGASRANFSREYTRQHPLPSAGSSDQTKVASSTPSQQQIGNLVSRRQAAVNDTTPEAINSSPVPFTISIQRPSHRQYPDSPASVVSEASPGTRASGRRSLGFAARVSSVSSRLKLAREQRLAATSSRDGPAMAASEVGFVASGGGNGV</sequence>
<feature type="region of interest" description="Disordered" evidence="1">
    <location>
        <begin position="860"/>
        <end position="888"/>
    </location>
</feature>
<dbReference type="GeneID" id="28740715"/>
<evidence type="ECO:0000313" key="2">
    <source>
        <dbReference type="EMBL" id="KPI44212.1"/>
    </source>
</evidence>